<dbReference type="InterPro" id="IPR012338">
    <property type="entry name" value="Beta-lactam/transpept-like"/>
</dbReference>
<sequence length="385" mass="41649">MQGTVEGHVAPGYEPVADEFARNFAQRGELGAAFAVAREGEIVVDLWGGVADRASGRPWTADTAQILFSGAKGLVATCLLMLIERGALELDAPVVRYWPEFGAAGKQRVTVREIVSHTARLPGLETPVTWQEATDAQRMAELLAGQRQSDDPRAIRTYHAMTFGWLAGELVRRVDGRTVGRFFAEEVAAPLALDLWIGLPPELEPRVATVELAADWGSAETFGSGTGVDDAAADPLRWSVFQNPLRYDRSSFPWNEPAWHQAEVPSSNAIGTARSIARLYDGLGELLSPATLELAVTPLSSRWDPLLDSPTTFGVAFQLQTERRPLGPPAGAYGHGGSGGSRHGRWPEQRLGFSYAMNLMRESPDDERGLALLGTLHACVTKVPA</sequence>
<dbReference type="SUPFAM" id="SSF56601">
    <property type="entry name" value="beta-lactamase/transpeptidase-like"/>
    <property type="match status" value="1"/>
</dbReference>
<dbReference type="Pfam" id="PF00144">
    <property type="entry name" value="Beta-lactamase"/>
    <property type="match status" value="1"/>
</dbReference>
<dbReference type="GO" id="GO:0016787">
    <property type="term" value="F:hydrolase activity"/>
    <property type="evidence" value="ECO:0007669"/>
    <property type="project" value="UniProtKB-KW"/>
</dbReference>
<dbReference type="Gene3D" id="3.40.710.10">
    <property type="entry name" value="DD-peptidase/beta-lactamase superfamily"/>
    <property type="match status" value="1"/>
</dbReference>
<dbReference type="Proteomes" id="UP001284601">
    <property type="component" value="Unassembled WGS sequence"/>
</dbReference>
<name>A0ABU4HQ79_9ACTN</name>
<evidence type="ECO:0000256" key="1">
    <source>
        <dbReference type="SAM" id="MobiDB-lite"/>
    </source>
</evidence>
<dbReference type="EC" id="3.1.1.103" evidence="3"/>
<proteinExistence type="predicted"/>
<comment type="caution">
    <text evidence="3">The sequence shown here is derived from an EMBL/GenBank/DDBJ whole genome shotgun (WGS) entry which is preliminary data.</text>
</comment>
<feature type="domain" description="Beta-lactamase-related" evidence="2">
    <location>
        <begin position="20"/>
        <end position="368"/>
    </location>
</feature>
<reference evidence="4" key="1">
    <citation type="submission" date="2023-07" db="EMBL/GenBank/DDBJ databases">
        <title>Conexibacter stalactiti sp. nov., isolated from stalactites in a lava cave and emended description of the genus Conexibacter.</title>
        <authorList>
            <person name="Lee S.D."/>
        </authorList>
    </citation>
    <scope>NUCLEOTIDE SEQUENCE [LARGE SCALE GENOMIC DNA]</scope>
    <source>
        <strain evidence="4">KCTC 39840</strain>
    </source>
</reference>
<dbReference type="PANTHER" id="PTHR43319:SF3">
    <property type="entry name" value="BETA-LACTAMASE-RELATED DOMAIN-CONTAINING PROTEIN"/>
    <property type="match status" value="1"/>
</dbReference>
<dbReference type="InterPro" id="IPR052907">
    <property type="entry name" value="Beta-lactamase/esterase"/>
</dbReference>
<protein>
    <submittedName>
        <fullName evidence="3">Serine hydrolase domain-containing protein</fullName>
        <ecNumber evidence="3">3.1.1.103</ecNumber>
    </submittedName>
</protein>
<keyword evidence="3" id="KW-0378">Hydrolase</keyword>
<dbReference type="RefSeq" id="WP_318597777.1">
    <property type="nucleotide sequence ID" value="NZ_JAWSTH010000033.1"/>
</dbReference>
<reference evidence="3 4" key="2">
    <citation type="submission" date="2023-10" db="EMBL/GenBank/DDBJ databases">
        <authorList>
            <person name="Han X.F."/>
        </authorList>
    </citation>
    <scope>NUCLEOTIDE SEQUENCE [LARGE SCALE GENOMIC DNA]</scope>
    <source>
        <strain evidence="3 4">KCTC 39840</strain>
    </source>
</reference>
<feature type="region of interest" description="Disordered" evidence="1">
    <location>
        <begin position="325"/>
        <end position="344"/>
    </location>
</feature>
<evidence type="ECO:0000313" key="4">
    <source>
        <dbReference type="Proteomes" id="UP001284601"/>
    </source>
</evidence>
<evidence type="ECO:0000259" key="2">
    <source>
        <dbReference type="Pfam" id="PF00144"/>
    </source>
</evidence>
<dbReference type="PANTHER" id="PTHR43319">
    <property type="entry name" value="BETA-LACTAMASE-RELATED"/>
    <property type="match status" value="1"/>
</dbReference>
<gene>
    <name evidence="3" type="ORF">R7226_13915</name>
</gene>
<evidence type="ECO:0000313" key="3">
    <source>
        <dbReference type="EMBL" id="MDW5595441.1"/>
    </source>
</evidence>
<organism evidence="3 4">
    <name type="scientific">Conexibacter stalactiti</name>
    <dbReference type="NCBI Taxonomy" id="1940611"/>
    <lineage>
        <taxon>Bacteria</taxon>
        <taxon>Bacillati</taxon>
        <taxon>Actinomycetota</taxon>
        <taxon>Thermoleophilia</taxon>
        <taxon>Solirubrobacterales</taxon>
        <taxon>Conexibacteraceae</taxon>
        <taxon>Conexibacter</taxon>
    </lineage>
</organism>
<accession>A0ABU4HQ79</accession>
<keyword evidence="4" id="KW-1185">Reference proteome</keyword>
<dbReference type="InterPro" id="IPR001466">
    <property type="entry name" value="Beta-lactam-related"/>
</dbReference>
<dbReference type="EMBL" id="JAWSTH010000033">
    <property type="protein sequence ID" value="MDW5595441.1"/>
    <property type="molecule type" value="Genomic_DNA"/>
</dbReference>